<evidence type="ECO:0000256" key="1">
    <source>
        <dbReference type="SAM" id="Phobius"/>
    </source>
</evidence>
<keyword evidence="1" id="KW-0472">Membrane</keyword>
<feature type="transmembrane region" description="Helical" evidence="1">
    <location>
        <begin position="53"/>
        <end position="75"/>
    </location>
</feature>
<organism evidence="2 3">
    <name type="scientific">Devosia ginsengisoli</name>
    <dbReference type="NCBI Taxonomy" id="400770"/>
    <lineage>
        <taxon>Bacteria</taxon>
        <taxon>Pseudomonadati</taxon>
        <taxon>Pseudomonadota</taxon>
        <taxon>Alphaproteobacteria</taxon>
        <taxon>Hyphomicrobiales</taxon>
        <taxon>Devosiaceae</taxon>
        <taxon>Devosia</taxon>
    </lineage>
</organism>
<accession>A0A5B8LYC6</accession>
<dbReference type="PANTHER" id="PTHR41795">
    <property type="entry name" value="EXOPOLYSACCHARIDE SYNTHESIS PROTEIN"/>
    <property type="match status" value="1"/>
</dbReference>
<keyword evidence="1" id="KW-0812">Transmembrane</keyword>
<dbReference type="AlphaFoldDB" id="A0A5B8LYC6"/>
<dbReference type="OrthoDB" id="7949130at2"/>
<feature type="transmembrane region" description="Helical" evidence="1">
    <location>
        <begin position="152"/>
        <end position="173"/>
    </location>
</feature>
<dbReference type="Proteomes" id="UP000315364">
    <property type="component" value="Chromosome"/>
</dbReference>
<sequence length="223" mass="23174">MPLTLRRCPPAIPAARVRLPTAHAAGPVSPVETSIAAIADKIRRSDGLTAAGLVDLLGSTSYPLIILVLSVLNMLPGPPGYGGTLAITIISVTATTLLGRPLGLGGWIGERVLPPRLLDRMMAQMQWFARLVAKVSRPRLAMLTGARTELPTAIFILLVSVPMVLPIPFINAVPNTGIAVICVSRINRDGLGVLLGGFIALLGLAIAVAVAWGAAMLATSMIG</sequence>
<keyword evidence="3" id="KW-1185">Reference proteome</keyword>
<dbReference type="InterPro" id="IPR010331">
    <property type="entry name" value="ExoD"/>
</dbReference>
<evidence type="ECO:0000313" key="2">
    <source>
        <dbReference type="EMBL" id="QDZ12370.1"/>
    </source>
</evidence>
<keyword evidence="1" id="KW-1133">Transmembrane helix</keyword>
<evidence type="ECO:0000313" key="3">
    <source>
        <dbReference type="Proteomes" id="UP000315364"/>
    </source>
</evidence>
<dbReference type="PANTHER" id="PTHR41795:SF1">
    <property type="entry name" value="EXOPOLYSACCHARIDE SYNTHESIS PROTEIN"/>
    <property type="match status" value="1"/>
</dbReference>
<dbReference type="Pfam" id="PF06055">
    <property type="entry name" value="ExoD"/>
    <property type="match status" value="1"/>
</dbReference>
<feature type="transmembrane region" description="Helical" evidence="1">
    <location>
        <begin position="193"/>
        <end position="218"/>
    </location>
</feature>
<dbReference type="EMBL" id="CP042304">
    <property type="protein sequence ID" value="QDZ12370.1"/>
    <property type="molecule type" value="Genomic_DNA"/>
</dbReference>
<dbReference type="KEGG" id="dea:FPZ08_17410"/>
<proteinExistence type="predicted"/>
<reference evidence="2 3" key="1">
    <citation type="submission" date="2019-07" db="EMBL/GenBank/DDBJ databases">
        <title>Full genome sequence of Devosia sp. Gsoil 520.</title>
        <authorList>
            <person name="Im W.-T."/>
        </authorList>
    </citation>
    <scope>NUCLEOTIDE SEQUENCE [LARGE SCALE GENOMIC DNA]</scope>
    <source>
        <strain evidence="2 3">Gsoil 520</strain>
    </source>
</reference>
<name>A0A5B8LYC6_9HYPH</name>
<dbReference type="PIRSF" id="PIRSF033239">
    <property type="entry name" value="ExoD"/>
    <property type="match status" value="1"/>
</dbReference>
<protein>
    <submittedName>
        <fullName evidence="2">Exopolysaccharide biosynthesis protein</fullName>
    </submittedName>
</protein>
<gene>
    <name evidence="2" type="ORF">FPZ08_17410</name>
</gene>